<evidence type="ECO:0000313" key="1">
    <source>
        <dbReference type="EMBL" id="KAA3677454.1"/>
    </source>
</evidence>
<protein>
    <recommendedName>
        <fullName evidence="3">Carboxylesterase type B domain-containing protein</fullName>
    </recommendedName>
</protein>
<organism evidence="1 2">
    <name type="scientific">Paragonimus westermani</name>
    <dbReference type="NCBI Taxonomy" id="34504"/>
    <lineage>
        <taxon>Eukaryota</taxon>
        <taxon>Metazoa</taxon>
        <taxon>Spiralia</taxon>
        <taxon>Lophotrochozoa</taxon>
        <taxon>Platyhelminthes</taxon>
        <taxon>Trematoda</taxon>
        <taxon>Digenea</taxon>
        <taxon>Plagiorchiida</taxon>
        <taxon>Troglotremata</taxon>
        <taxon>Troglotrematidae</taxon>
        <taxon>Paragonimus</taxon>
    </lineage>
</organism>
<dbReference type="Proteomes" id="UP000324629">
    <property type="component" value="Unassembled WGS sequence"/>
</dbReference>
<keyword evidence="2" id="KW-1185">Reference proteome</keyword>
<dbReference type="AlphaFoldDB" id="A0A5J4NPP8"/>
<name>A0A5J4NPP8_9TREM</name>
<accession>A0A5J4NPP8</accession>
<evidence type="ECO:0000313" key="2">
    <source>
        <dbReference type="Proteomes" id="UP000324629"/>
    </source>
</evidence>
<proteinExistence type="predicted"/>
<comment type="caution">
    <text evidence="1">The sequence shown here is derived from an EMBL/GenBank/DDBJ whole genome shotgun (WGS) entry which is preliminary data.</text>
</comment>
<gene>
    <name evidence="1" type="ORF">DEA37_0007977</name>
</gene>
<sequence length="385" mass="44544">MTAAFAFRRRPLFTHIWMADGSVVIPDIPDSKDAFRELLTNDPDLEAACKAWTDKYGTTLRIDRSHPVERKFHCLSNLSISKWIEKTPLTWLHSRRADLTLLPHVDEVRSSLIKRDPKHTRVENPLGMLHPRGQSWTRSILDIPVVVYSNLNAPYNFSTSVNSSVHWSLSVTEKNVKDALRTFHKPTSQLPYADAIWNAYQKYLSNLIAWRKEHQAPRDLNYRVLYDTIRSDLRGTCPYNVYAKHLQVGGHIQLNPIYRILNRIRNQPYVDEDGARCDVPFFLIDDEFECGEVTRPLYAALSAEQKEILIRTFTQFAYYGNIFGAQQMQYPVYPGMPALETTYNIITEMGMTTGGSREVSLMTACQIWISEEDEFDHVMKYARMN</sequence>
<evidence type="ECO:0008006" key="3">
    <source>
        <dbReference type="Google" id="ProtNLM"/>
    </source>
</evidence>
<dbReference type="EMBL" id="QNGE01001498">
    <property type="protein sequence ID" value="KAA3677454.1"/>
    <property type="molecule type" value="Genomic_DNA"/>
</dbReference>
<reference evidence="1 2" key="1">
    <citation type="journal article" date="2019" name="Gigascience">
        <title>Whole-genome sequence of the oriental lung fluke Paragonimus westermani.</title>
        <authorList>
            <person name="Oey H."/>
            <person name="Zakrzewski M."/>
            <person name="Narain K."/>
            <person name="Devi K.R."/>
            <person name="Agatsuma T."/>
            <person name="Nawaratna S."/>
            <person name="Gobert G.N."/>
            <person name="Jones M.K."/>
            <person name="Ragan M.A."/>
            <person name="McManus D.P."/>
            <person name="Krause L."/>
        </authorList>
    </citation>
    <scope>NUCLEOTIDE SEQUENCE [LARGE SCALE GENOMIC DNA]</scope>
    <source>
        <strain evidence="1 2">IND2009</strain>
    </source>
</reference>